<proteinExistence type="inferred from homology"/>
<reference evidence="2" key="2">
    <citation type="submission" date="2020-09" db="EMBL/GenBank/DDBJ databases">
        <authorList>
            <person name="Sun Q."/>
            <person name="Ohkuma M."/>
        </authorList>
    </citation>
    <scope>NUCLEOTIDE SEQUENCE</scope>
    <source>
        <strain evidence="2">JCM 12580</strain>
    </source>
</reference>
<name>A0A917PU29_9BACI</name>
<dbReference type="HAMAP" id="MF_00800">
    <property type="entry name" value="UPF0340"/>
    <property type="match status" value="1"/>
</dbReference>
<comment type="caution">
    <text evidence="2">The sequence shown here is derived from an EMBL/GenBank/DDBJ whole genome shotgun (WGS) entry which is preliminary data.</text>
</comment>
<keyword evidence="3" id="KW-1185">Reference proteome</keyword>
<sequence length="190" mass="20791">MDFREQVRQDIQAISGEWQASGYLHEGDLFVVGCSTSEVAGERIGTSGSEGIAAILFEELEALQSKTGVSIAFQCCEHLNRSLVVEKETRDRHRLDDVSAIPVPGAGGAMASFAYKHMKNALVVETIKADYGLDIGETMIGMHLKPVAVPLRFEQRMVGNARVTAARTRPKLIGGKRAVYDHETADIMRD</sequence>
<comment type="similarity">
    <text evidence="1">Belongs to the UPF0340 family.</text>
</comment>
<gene>
    <name evidence="2" type="primary">ywlG</name>
    <name evidence="2" type="ORF">GCM10007063_13180</name>
</gene>
<evidence type="ECO:0000313" key="3">
    <source>
        <dbReference type="Proteomes" id="UP000658382"/>
    </source>
</evidence>
<dbReference type="AlphaFoldDB" id="A0A917PU29"/>
<accession>A0A917PU29</accession>
<organism evidence="2 3">
    <name type="scientific">Lentibacillus kapialis</name>
    <dbReference type="NCBI Taxonomy" id="340214"/>
    <lineage>
        <taxon>Bacteria</taxon>
        <taxon>Bacillati</taxon>
        <taxon>Bacillota</taxon>
        <taxon>Bacilli</taxon>
        <taxon>Bacillales</taxon>
        <taxon>Bacillaceae</taxon>
        <taxon>Lentibacillus</taxon>
    </lineage>
</organism>
<dbReference type="Proteomes" id="UP000658382">
    <property type="component" value="Unassembled WGS sequence"/>
</dbReference>
<dbReference type="NCBIfam" id="TIGR01440">
    <property type="entry name" value="TIGR01440 family protein"/>
    <property type="match status" value="1"/>
</dbReference>
<dbReference type="InterPro" id="IPR028345">
    <property type="entry name" value="Antibiotic_NAT-like"/>
</dbReference>
<dbReference type="SUPFAM" id="SSF110710">
    <property type="entry name" value="TTHA0583/YokD-like"/>
    <property type="match status" value="1"/>
</dbReference>
<protein>
    <recommendedName>
        <fullName evidence="1">UPF0340 protein GCM10007063_13180</fullName>
    </recommendedName>
</protein>
<dbReference type="Pfam" id="PF04260">
    <property type="entry name" value="DUF436"/>
    <property type="match status" value="1"/>
</dbReference>
<evidence type="ECO:0000313" key="2">
    <source>
        <dbReference type="EMBL" id="GGJ91944.1"/>
    </source>
</evidence>
<reference evidence="2" key="1">
    <citation type="journal article" date="2014" name="Int. J. Syst. Evol. Microbiol.">
        <title>Complete genome sequence of Corynebacterium casei LMG S-19264T (=DSM 44701T), isolated from a smear-ripened cheese.</title>
        <authorList>
            <consortium name="US DOE Joint Genome Institute (JGI-PGF)"/>
            <person name="Walter F."/>
            <person name="Albersmeier A."/>
            <person name="Kalinowski J."/>
            <person name="Ruckert C."/>
        </authorList>
    </citation>
    <scope>NUCLEOTIDE SEQUENCE</scope>
    <source>
        <strain evidence="2">JCM 12580</strain>
    </source>
</reference>
<dbReference type="Gene3D" id="3.40.50.10360">
    <property type="entry name" value="Hypothetical protein TT1679"/>
    <property type="match status" value="1"/>
</dbReference>
<dbReference type="RefSeq" id="WP_188632300.1">
    <property type="nucleotide sequence ID" value="NZ_BMNQ01000012.1"/>
</dbReference>
<dbReference type="PIRSF" id="PIRSF007510">
    <property type="entry name" value="UCP007510"/>
    <property type="match status" value="1"/>
</dbReference>
<dbReference type="EMBL" id="BMNQ01000012">
    <property type="protein sequence ID" value="GGJ91944.1"/>
    <property type="molecule type" value="Genomic_DNA"/>
</dbReference>
<evidence type="ECO:0000256" key="1">
    <source>
        <dbReference type="HAMAP-Rule" id="MF_00800"/>
    </source>
</evidence>
<dbReference type="InterPro" id="IPR006340">
    <property type="entry name" value="DUF436"/>
</dbReference>